<evidence type="ECO:0000256" key="10">
    <source>
        <dbReference type="ARBA" id="ARBA00022840"/>
    </source>
</evidence>
<evidence type="ECO:0000256" key="17">
    <source>
        <dbReference type="SAM" id="Phobius"/>
    </source>
</evidence>
<dbReference type="InterPro" id="IPR036641">
    <property type="entry name" value="HPT_dom_sf"/>
</dbReference>
<evidence type="ECO:0000256" key="14">
    <source>
        <dbReference type="PROSITE-ProRule" id="PRU00110"/>
    </source>
</evidence>
<evidence type="ECO:0000256" key="9">
    <source>
        <dbReference type="ARBA" id="ARBA00022777"/>
    </source>
</evidence>
<name>A0A6J4SBW4_9ACTN</name>
<dbReference type="FunFam" id="3.30.565.10:FF:000078">
    <property type="entry name" value="Two-component sensor histidine kinase"/>
    <property type="match status" value="1"/>
</dbReference>
<dbReference type="InterPro" id="IPR003594">
    <property type="entry name" value="HATPase_dom"/>
</dbReference>
<dbReference type="EMBL" id="CADCVL010000344">
    <property type="protein sequence ID" value="CAA9488513.1"/>
    <property type="molecule type" value="Genomic_DNA"/>
</dbReference>
<feature type="domain" description="Response regulatory" evidence="19">
    <location>
        <begin position="525"/>
        <end position="642"/>
    </location>
</feature>
<evidence type="ECO:0000256" key="11">
    <source>
        <dbReference type="ARBA" id="ARBA00022989"/>
    </source>
</evidence>
<feature type="modified residue" description="Phosphohistidine" evidence="14">
    <location>
        <position position="718"/>
    </location>
</feature>
<reference evidence="21" key="1">
    <citation type="submission" date="2020-02" db="EMBL/GenBank/DDBJ databases">
        <authorList>
            <person name="Meier V. D."/>
        </authorList>
    </citation>
    <scope>NUCLEOTIDE SEQUENCE</scope>
    <source>
        <strain evidence="21">AVDCRST_MAG65</strain>
    </source>
</reference>
<evidence type="ECO:0000259" key="19">
    <source>
        <dbReference type="PROSITE" id="PS50110"/>
    </source>
</evidence>
<keyword evidence="13 17" id="KW-0472">Membrane</keyword>
<dbReference type="InterPro" id="IPR004358">
    <property type="entry name" value="Sig_transdc_His_kin-like_C"/>
</dbReference>
<accession>A0A6J4SBW4</accession>
<evidence type="ECO:0000256" key="13">
    <source>
        <dbReference type="ARBA" id="ARBA00023136"/>
    </source>
</evidence>
<dbReference type="AlphaFoldDB" id="A0A6J4SBW4"/>
<feature type="transmembrane region" description="Helical" evidence="17">
    <location>
        <begin position="6"/>
        <end position="27"/>
    </location>
</feature>
<dbReference type="CDD" id="cd17546">
    <property type="entry name" value="REC_hyHK_CKI1_RcsC-like"/>
    <property type="match status" value="1"/>
</dbReference>
<dbReference type="PROSITE" id="PS50110">
    <property type="entry name" value="RESPONSE_REGULATORY"/>
    <property type="match status" value="2"/>
</dbReference>
<keyword evidence="7 17" id="KW-0812">Transmembrane</keyword>
<dbReference type="InterPro" id="IPR003661">
    <property type="entry name" value="HisK_dim/P_dom"/>
</dbReference>
<organism evidence="21">
    <name type="scientific">uncultured Solirubrobacteraceae bacterium</name>
    <dbReference type="NCBI Taxonomy" id="1162706"/>
    <lineage>
        <taxon>Bacteria</taxon>
        <taxon>Bacillati</taxon>
        <taxon>Actinomycetota</taxon>
        <taxon>Thermoleophilia</taxon>
        <taxon>Solirubrobacterales</taxon>
        <taxon>Solirubrobacteraceae</taxon>
        <taxon>environmental samples</taxon>
    </lineage>
</organism>
<dbReference type="Pfam" id="PF00512">
    <property type="entry name" value="HisKA"/>
    <property type="match status" value="1"/>
</dbReference>
<feature type="coiled-coil region" evidence="16">
    <location>
        <begin position="103"/>
        <end position="130"/>
    </location>
</feature>
<feature type="transmembrane region" description="Helical" evidence="17">
    <location>
        <begin position="39"/>
        <end position="59"/>
    </location>
</feature>
<dbReference type="PANTHER" id="PTHR45339">
    <property type="entry name" value="HYBRID SIGNAL TRANSDUCTION HISTIDINE KINASE J"/>
    <property type="match status" value="1"/>
</dbReference>
<feature type="domain" description="HPt" evidence="20">
    <location>
        <begin position="679"/>
        <end position="773"/>
    </location>
</feature>
<dbReference type="SMART" id="SM00448">
    <property type="entry name" value="REC"/>
    <property type="match status" value="2"/>
</dbReference>
<evidence type="ECO:0000256" key="6">
    <source>
        <dbReference type="ARBA" id="ARBA00022679"/>
    </source>
</evidence>
<dbReference type="SUPFAM" id="SSF47384">
    <property type="entry name" value="Homodimeric domain of signal transducing histidine kinase"/>
    <property type="match status" value="1"/>
</dbReference>
<dbReference type="SMART" id="SM00387">
    <property type="entry name" value="HATPase_c"/>
    <property type="match status" value="1"/>
</dbReference>
<evidence type="ECO:0000256" key="3">
    <source>
        <dbReference type="ARBA" id="ARBA00012438"/>
    </source>
</evidence>
<keyword evidence="11 17" id="KW-1133">Transmembrane helix</keyword>
<dbReference type="InterPro" id="IPR005467">
    <property type="entry name" value="His_kinase_dom"/>
</dbReference>
<dbReference type="GO" id="GO:0005886">
    <property type="term" value="C:plasma membrane"/>
    <property type="evidence" value="ECO:0007669"/>
    <property type="project" value="UniProtKB-SubCell"/>
</dbReference>
<dbReference type="Gene3D" id="1.20.120.160">
    <property type="entry name" value="HPT domain"/>
    <property type="match status" value="1"/>
</dbReference>
<evidence type="ECO:0000256" key="1">
    <source>
        <dbReference type="ARBA" id="ARBA00000085"/>
    </source>
</evidence>
<dbReference type="Pfam" id="PF00072">
    <property type="entry name" value="Response_reg"/>
    <property type="match status" value="2"/>
</dbReference>
<keyword evidence="8" id="KW-0547">Nucleotide-binding</keyword>
<dbReference type="SUPFAM" id="SSF52172">
    <property type="entry name" value="CheY-like"/>
    <property type="match status" value="2"/>
</dbReference>
<feature type="domain" description="Histidine kinase" evidence="18">
    <location>
        <begin position="140"/>
        <end position="361"/>
    </location>
</feature>
<dbReference type="CDD" id="cd00082">
    <property type="entry name" value="HisKA"/>
    <property type="match status" value="1"/>
</dbReference>
<dbReference type="Gene3D" id="1.10.287.130">
    <property type="match status" value="1"/>
</dbReference>
<evidence type="ECO:0000256" key="5">
    <source>
        <dbReference type="ARBA" id="ARBA00022553"/>
    </source>
</evidence>
<dbReference type="PRINTS" id="PR00344">
    <property type="entry name" value="BCTRLSENSOR"/>
</dbReference>
<evidence type="ECO:0000256" key="7">
    <source>
        <dbReference type="ARBA" id="ARBA00022692"/>
    </source>
</evidence>
<dbReference type="InterPro" id="IPR011006">
    <property type="entry name" value="CheY-like_superfamily"/>
</dbReference>
<evidence type="ECO:0000313" key="21">
    <source>
        <dbReference type="EMBL" id="CAA9488513.1"/>
    </source>
</evidence>
<dbReference type="InterPro" id="IPR036097">
    <property type="entry name" value="HisK_dim/P_sf"/>
</dbReference>
<evidence type="ECO:0000256" key="4">
    <source>
        <dbReference type="ARBA" id="ARBA00022475"/>
    </source>
</evidence>
<evidence type="ECO:0000256" key="12">
    <source>
        <dbReference type="ARBA" id="ARBA00023012"/>
    </source>
</evidence>
<evidence type="ECO:0000256" key="16">
    <source>
        <dbReference type="SAM" id="Coils"/>
    </source>
</evidence>
<protein>
    <recommendedName>
        <fullName evidence="3">histidine kinase</fullName>
        <ecNumber evidence="3">2.7.13.3</ecNumber>
    </recommendedName>
</protein>
<keyword evidence="12" id="KW-0902">Two-component regulatory system</keyword>
<dbReference type="GO" id="GO:0005524">
    <property type="term" value="F:ATP binding"/>
    <property type="evidence" value="ECO:0007669"/>
    <property type="project" value="UniProtKB-KW"/>
</dbReference>
<dbReference type="Pfam" id="PF01627">
    <property type="entry name" value="Hpt"/>
    <property type="match status" value="1"/>
</dbReference>
<keyword evidence="9 21" id="KW-0418">Kinase</keyword>
<keyword evidence="5 15" id="KW-0597">Phosphoprotein</keyword>
<keyword evidence="4" id="KW-1003">Cell membrane</keyword>
<dbReference type="EC" id="2.7.13.3" evidence="3"/>
<dbReference type="InterPro" id="IPR036890">
    <property type="entry name" value="HATPase_C_sf"/>
</dbReference>
<feature type="modified residue" description="4-aspartylphosphate" evidence="15">
    <location>
        <position position="574"/>
    </location>
</feature>
<evidence type="ECO:0000259" key="18">
    <source>
        <dbReference type="PROSITE" id="PS50109"/>
    </source>
</evidence>
<evidence type="ECO:0000256" key="2">
    <source>
        <dbReference type="ARBA" id="ARBA00004651"/>
    </source>
</evidence>
<feature type="modified residue" description="4-aspartylphosphate" evidence="15">
    <location>
        <position position="432"/>
    </location>
</feature>
<dbReference type="Gene3D" id="3.40.50.2300">
    <property type="match status" value="2"/>
</dbReference>
<evidence type="ECO:0000256" key="8">
    <source>
        <dbReference type="ARBA" id="ARBA00022741"/>
    </source>
</evidence>
<dbReference type="SMART" id="SM00388">
    <property type="entry name" value="HisKA"/>
    <property type="match status" value="1"/>
</dbReference>
<keyword evidence="6" id="KW-0808">Transferase</keyword>
<evidence type="ECO:0000259" key="20">
    <source>
        <dbReference type="PROSITE" id="PS50894"/>
    </source>
</evidence>
<dbReference type="Pfam" id="PF02518">
    <property type="entry name" value="HATPase_c"/>
    <property type="match status" value="1"/>
</dbReference>
<dbReference type="PANTHER" id="PTHR45339:SF1">
    <property type="entry name" value="HYBRID SIGNAL TRANSDUCTION HISTIDINE KINASE J"/>
    <property type="match status" value="1"/>
</dbReference>
<dbReference type="SUPFAM" id="SSF47226">
    <property type="entry name" value="Histidine-containing phosphotransfer domain, HPT domain"/>
    <property type="match status" value="1"/>
</dbReference>
<dbReference type="FunFam" id="1.10.287.130:FF:000002">
    <property type="entry name" value="Two-component osmosensing histidine kinase"/>
    <property type="match status" value="1"/>
</dbReference>
<dbReference type="InterPro" id="IPR008207">
    <property type="entry name" value="Sig_transdc_His_kin_Hpt_dom"/>
</dbReference>
<sequence length="773" mass="83124">MTVLAFSLAALAVAVALVYFVIAYYVVPRIDLGGANRAIVLLVRGGAVAFFIGCGLTHLHMAVHVVSEPATANVHQLLFHLPQVVGGWLFVIVSGRHLEISVVDKKSREHRRTEEKLRRASEERERALENSRLKSEFVANMSHEIRTPLNGVIGMNGLLLDTDLSDEQREYADAVRVSGNALMAVVNDVLDFSKIEAGKLELESAPFELRSLVDQVAAIVAAAAHAKGVEVVSSVDAGLPRVVCGDAHRIRQILTNLTTNAVKFTAQGEVAVEVTGPDIAGDALVIRFEVRDTGIGIEPASLDRIFDSFAQQDNSTTRRFGGTGLGLAISRQLVELMGGEIGVRSVPGEGSTFWFTVPARTTQEPFEPLDPPAFEDHRMLVVDDNATNLAILERQLTGLGLRCDTTVDPSAVTGMLQAAARAGDPYRLALLDSRMPGMSGDELTRLIRATPPFQELPIVMLTSSGDGRRTAIDAGVDGFVTKPVQKAHLVREIARGLADRSSMTPPSLAPVPRVAAGGGPAGGPSLLVAEDNHVNQRIAVALLAKRGFRVDLATNGREAVEMALRGDYAAILMDCQMPELDGYEATAEIRRQEDSERRVPIVAMTANTMAGDRERCLAAGMDDHIGKPIRLDDLDGALSRALPAGAREWQRDASIRSDEPADGETPLLDASMLADVFDDDETRRRLLDLFLDQATATVEHLAAAVQVGDGDGVQRLAHDLKGNSDAIGAFRLAEVSQRLYGAARNERMDAAAELQADLVRSFVSTRAALQPEA</sequence>
<dbReference type="PROSITE" id="PS50894">
    <property type="entry name" value="HPT"/>
    <property type="match status" value="1"/>
</dbReference>
<dbReference type="CDD" id="cd00088">
    <property type="entry name" value="HPT"/>
    <property type="match status" value="1"/>
</dbReference>
<dbReference type="GO" id="GO:0000155">
    <property type="term" value="F:phosphorelay sensor kinase activity"/>
    <property type="evidence" value="ECO:0007669"/>
    <property type="project" value="InterPro"/>
</dbReference>
<keyword evidence="16" id="KW-0175">Coiled coil</keyword>
<dbReference type="InterPro" id="IPR001789">
    <property type="entry name" value="Sig_transdc_resp-reg_receiver"/>
</dbReference>
<comment type="catalytic activity">
    <reaction evidence="1">
        <text>ATP + protein L-histidine = ADP + protein N-phospho-L-histidine.</text>
        <dbReference type="EC" id="2.7.13.3"/>
    </reaction>
</comment>
<gene>
    <name evidence="21" type="ORF">AVDCRST_MAG65-1882</name>
</gene>
<keyword evidence="10" id="KW-0067">ATP-binding</keyword>
<proteinExistence type="predicted"/>
<dbReference type="SUPFAM" id="SSF55874">
    <property type="entry name" value="ATPase domain of HSP90 chaperone/DNA topoisomerase II/histidine kinase"/>
    <property type="match status" value="1"/>
</dbReference>
<dbReference type="Gene3D" id="3.30.565.10">
    <property type="entry name" value="Histidine kinase-like ATPase, C-terminal domain"/>
    <property type="match status" value="1"/>
</dbReference>
<comment type="subcellular location">
    <subcellularLocation>
        <location evidence="2">Cell membrane</location>
        <topology evidence="2">Multi-pass membrane protein</topology>
    </subcellularLocation>
</comment>
<dbReference type="CDD" id="cd16922">
    <property type="entry name" value="HATPase_EvgS-ArcB-TorS-like"/>
    <property type="match status" value="1"/>
</dbReference>
<dbReference type="PROSITE" id="PS50109">
    <property type="entry name" value="HIS_KIN"/>
    <property type="match status" value="1"/>
</dbReference>
<evidence type="ECO:0000256" key="15">
    <source>
        <dbReference type="PROSITE-ProRule" id="PRU00169"/>
    </source>
</evidence>
<feature type="domain" description="Response regulatory" evidence="19">
    <location>
        <begin position="378"/>
        <end position="497"/>
    </location>
</feature>